<dbReference type="Proteomes" id="UP000008177">
    <property type="component" value="Unplaced contigs"/>
</dbReference>
<proteinExistence type="predicted"/>
<sequence>MISKGAYHLVYFQPNHPNPSTTVHPDITLSLTSKTTFKSKSKSQEVILATSWSFLLARPRIAMARPRSLWSFARWNYCCADMGREGKAYYTIQSFTTAKRVIFGNEGIV</sequence>
<evidence type="ECO:0000313" key="1">
    <source>
        <dbReference type="EMBL" id="CCD43124.1"/>
    </source>
</evidence>
<name>G2XQL9_BOTF4</name>
<gene>
    <name evidence="1" type="ORF">BofuT4_P069640.1</name>
</gene>
<evidence type="ECO:0000313" key="2">
    <source>
        <dbReference type="Proteomes" id="UP000008177"/>
    </source>
</evidence>
<dbReference type="InParanoid" id="G2XQL9"/>
<accession>G2XQL9</accession>
<dbReference type="AlphaFoldDB" id="G2XQL9"/>
<organism evidence="1 2">
    <name type="scientific">Botryotinia fuckeliana (strain T4)</name>
    <name type="common">Noble rot fungus</name>
    <name type="synonym">Botrytis cinerea</name>
    <dbReference type="NCBI Taxonomy" id="999810"/>
    <lineage>
        <taxon>Eukaryota</taxon>
        <taxon>Fungi</taxon>
        <taxon>Dikarya</taxon>
        <taxon>Ascomycota</taxon>
        <taxon>Pezizomycotina</taxon>
        <taxon>Leotiomycetes</taxon>
        <taxon>Helotiales</taxon>
        <taxon>Sclerotiniaceae</taxon>
        <taxon>Botrytis</taxon>
    </lineage>
</organism>
<reference evidence="2" key="1">
    <citation type="journal article" date="2011" name="PLoS Genet.">
        <title>Genomic analysis of the necrotrophic fungal pathogens Sclerotinia sclerotiorum and Botrytis cinerea.</title>
        <authorList>
            <person name="Amselem J."/>
            <person name="Cuomo C.A."/>
            <person name="van Kan J.A."/>
            <person name="Viaud M."/>
            <person name="Benito E.P."/>
            <person name="Couloux A."/>
            <person name="Coutinho P.M."/>
            <person name="de Vries R.P."/>
            <person name="Dyer P.S."/>
            <person name="Fillinger S."/>
            <person name="Fournier E."/>
            <person name="Gout L."/>
            <person name="Hahn M."/>
            <person name="Kohn L."/>
            <person name="Lapalu N."/>
            <person name="Plummer K.M."/>
            <person name="Pradier J.M."/>
            <person name="Quevillon E."/>
            <person name="Sharon A."/>
            <person name="Simon A."/>
            <person name="ten Have A."/>
            <person name="Tudzynski B."/>
            <person name="Tudzynski P."/>
            <person name="Wincker P."/>
            <person name="Andrew M."/>
            <person name="Anthouard V."/>
            <person name="Beever R.E."/>
            <person name="Beffa R."/>
            <person name="Benoit I."/>
            <person name="Bouzid O."/>
            <person name="Brault B."/>
            <person name="Chen Z."/>
            <person name="Choquer M."/>
            <person name="Collemare J."/>
            <person name="Cotton P."/>
            <person name="Danchin E.G."/>
            <person name="Da Silva C."/>
            <person name="Gautier A."/>
            <person name="Giraud C."/>
            <person name="Giraud T."/>
            <person name="Gonzalez C."/>
            <person name="Grossetete S."/>
            <person name="Guldener U."/>
            <person name="Henrissat B."/>
            <person name="Howlett B.J."/>
            <person name="Kodira C."/>
            <person name="Kretschmer M."/>
            <person name="Lappartient A."/>
            <person name="Leroch M."/>
            <person name="Levis C."/>
            <person name="Mauceli E."/>
            <person name="Neuveglise C."/>
            <person name="Oeser B."/>
            <person name="Pearson M."/>
            <person name="Poulain J."/>
            <person name="Poussereau N."/>
            <person name="Quesneville H."/>
            <person name="Rascle C."/>
            <person name="Schumacher J."/>
            <person name="Segurens B."/>
            <person name="Sexton A."/>
            <person name="Silva E."/>
            <person name="Sirven C."/>
            <person name="Soanes D.M."/>
            <person name="Talbot N.J."/>
            <person name="Templeton M."/>
            <person name="Yandava C."/>
            <person name="Yarden O."/>
            <person name="Zeng Q."/>
            <person name="Rollins J.A."/>
            <person name="Lebrun M.H."/>
            <person name="Dickman M."/>
        </authorList>
    </citation>
    <scope>NUCLEOTIDE SEQUENCE [LARGE SCALE GENOMIC DNA]</scope>
    <source>
        <strain evidence="2">T4</strain>
    </source>
</reference>
<dbReference type="EMBL" id="FQ790252">
    <property type="protein sequence ID" value="CCD43124.1"/>
    <property type="molecule type" value="Genomic_DNA"/>
</dbReference>
<protein>
    <submittedName>
        <fullName evidence="1">Uncharacterized protein</fullName>
    </submittedName>
</protein>
<dbReference type="HOGENOM" id="CLU_2183527_0_0_1"/>